<gene>
    <name evidence="2" type="ORF">EPA86_08220</name>
</gene>
<dbReference type="Proteomes" id="UP000315303">
    <property type="component" value="Unassembled WGS sequence"/>
</dbReference>
<evidence type="ECO:0000313" key="3">
    <source>
        <dbReference type="Proteomes" id="UP000315303"/>
    </source>
</evidence>
<name>A0A502KVU0_9GAMM</name>
<evidence type="ECO:0000313" key="2">
    <source>
        <dbReference type="EMBL" id="TPH15556.1"/>
    </source>
</evidence>
<sequence>MTDSVMTQVIAILKDVIPNYDTSFWHDETELVGAIAEFDSMAIVTIIGEIEDRFDVVIDDEDINAENFATVTTLTKLIAERAS</sequence>
<proteinExistence type="predicted"/>
<comment type="caution">
    <text evidence="2">The sequence shown here is derived from an EMBL/GenBank/DDBJ whole genome shotgun (WGS) entry which is preliminary data.</text>
</comment>
<dbReference type="InterPro" id="IPR009081">
    <property type="entry name" value="PP-bd_ACP"/>
</dbReference>
<dbReference type="RefSeq" id="WP_140602955.1">
    <property type="nucleotide sequence ID" value="NZ_SAWY01000019.1"/>
</dbReference>
<evidence type="ECO:0000259" key="1">
    <source>
        <dbReference type="PROSITE" id="PS50075"/>
    </source>
</evidence>
<organism evidence="2 3">
    <name type="scientific">Litorilituus lipolyticus</name>
    <dbReference type="NCBI Taxonomy" id="2491017"/>
    <lineage>
        <taxon>Bacteria</taxon>
        <taxon>Pseudomonadati</taxon>
        <taxon>Pseudomonadota</taxon>
        <taxon>Gammaproteobacteria</taxon>
        <taxon>Alteromonadales</taxon>
        <taxon>Colwelliaceae</taxon>
        <taxon>Litorilituus</taxon>
    </lineage>
</organism>
<dbReference type="SUPFAM" id="SSF47336">
    <property type="entry name" value="ACP-like"/>
    <property type="match status" value="1"/>
</dbReference>
<keyword evidence="3" id="KW-1185">Reference proteome</keyword>
<dbReference type="InterPro" id="IPR036736">
    <property type="entry name" value="ACP-like_sf"/>
</dbReference>
<dbReference type="Pfam" id="PF00550">
    <property type="entry name" value="PP-binding"/>
    <property type="match status" value="1"/>
</dbReference>
<dbReference type="EMBL" id="SAWY01000019">
    <property type="protein sequence ID" value="TPH15556.1"/>
    <property type="molecule type" value="Genomic_DNA"/>
</dbReference>
<reference evidence="2 3" key="1">
    <citation type="submission" date="2019-01" db="EMBL/GenBank/DDBJ databases">
        <title>Litorilituus lipolytica sp. nov., isolated from intertidal sand of the Yellow Sea in China.</title>
        <authorList>
            <person name="Liu A."/>
        </authorList>
    </citation>
    <scope>NUCLEOTIDE SEQUENCE [LARGE SCALE GENOMIC DNA]</scope>
    <source>
        <strain evidence="2 3">RZ04</strain>
    </source>
</reference>
<protein>
    <submittedName>
        <fullName evidence="2">Acyl carrier protein</fullName>
    </submittedName>
</protein>
<accession>A0A502KVU0</accession>
<dbReference type="AlphaFoldDB" id="A0A502KVU0"/>
<dbReference type="OrthoDB" id="8527261at2"/>
<dbReference type="PROSITE" id="PS50075">
    <property type="entry name" value="CARRIER"/>
    <property type="match status" value="1"/>
</dbReference>
<feature type="domain" description="Carrier" evidence="1">
    <location>
        <begin position="1"/>
        <end position="82"/>
    </location>
</feature>
<dbReference type="Gene3D" id="1.10.1200.10">
    <property type="entry name" value="ACP-like"/>
    <property type="match status" value="1"/>
</dbReference>